<evidence type="ECO:0000313" key="2">
    <source>
        <dbReference type="Proteomes" id="UP000585272"/>
    </source>
</evidence>
<dbReference type="AlphaFoldDB" id="A0A840IM74"/>
<organism evidence="1 2">
    <name type="scientific">Conexibacter arvalis</name>
    <dbReference type="NCBI Taxonomy" id="912552"/>
    <lineage>
        <taxon>Bacteria</taxon>
        <taxon>Bacillati</taxon>
        <taxon>Actinomycetota</taxon>
        <taxon>Thermoleophilia</taxon>
        <taxon>Solirubrobacterales</taxon>
        <taxon>Conexibacteraceae</taxon>
        <taxon>Conexibacter</taxon>
    </lineage>
</organism>
<reference evidence="1 2" key="1">
    <citation type="submission" date="2020-08" db="EMBL/GenBank/DDBJ databases">
        <title>Genomic Encyclopedia of Archaeal and Bacterial Type Strains, Phase II (KMG-II): from individual species to whole genera.</title>
        <authorList>
            <person name="Goeker M."/>
        </authorList>
    </citation>
    <scope>NUCLEOTIDE SEQUENCE [LARGE SCALE GENOMIC DNA]</scope>
    <source>
        <strain evidence="1 2">DSM 23288</strain>
    </source>
</reference>
<dbReference type="RefSeq" id="WP_183345728.1">
    <property type="nucleotide sequence ID" value="NZ_JACHNU010000011.1"/>
</dbReference>
<protein>
    <submittedName>
        <fullName evidence="1">Uncharacterized protein</fullName>
    </submittedName>
</protein>
<name>A0A840IM74_9ACTN</name>
<evidence type="ECO:0000313" key="1">
    <source>
        <dbReference type="EMBL" id="MBB4665094.1"/>
    </source>
</evidence>
<keyword evidence="2" id="KW-1185">Reference proteome</keyword>
<comment type="caution">
    <text evidence="1">The sequence shown here is derived from an EMBL/GenBank/DDBJ whole genome shotgun (WGS) entry which is preliminary data.</text>
</comment>
<proteinExistence type="predicted"/>
<dbReference type="InterPro" id="IPR011004">
    <property type="entry name" value="Trimer_LpxA-like_sf"/>
</dbReference>
<sequence length="78" mass="8438">MTLGERVIVREDATIRATSTHPLAVGAHSLIGPNAMLRGCDIADGVGRVERDGVDMDMTDVTARLADGLQRHRDDRIV</sequence>
<gene>
    <name evidence="1" type="ORF">BDZ31_004715</name>
</gene>
<accession>A0A840IM74</accession>
<dbReference type="Proteomes" id="UP000585272">
    <property type="component" value="Unassembled WGS sequence"/>
</dbReference>
<dbReference type="Gene3D" id="2.160.10.10">
    <property type="entry name" value="Hexapeptide repeat proteins"/>
    <property type="match status" value="1"/>
</dbReference>
<dbReference type="SUPFAM" id="SSF51161">
    <property type="entry name" value="Trimeric LpxA-like enzymes"/>
    <property type="match status" value="1"/>
</dbReference>
<dbReference type="EMBL" id="JACHNU010000011">
    <property type="protein sequence ID" value="MBB4665094.1"/>
    <property type="molecule type" value="Genomic_DNA"/>
</dbReference>